<feature type="modified residue" description="4-aspartylphosphate" evidence="4">
    <location>
        <position position="60"/>
    </location>
</feature>
<dbReference type="AlphaFoldDB" id="A0A501WXF5"/>
<sequence length="123" mass="13126">MPDLLRGRTVLVVEDEYYLADDLRRGLEAAGAVVLGPAASLADGLRLIGDGRSPDLAVLDVNLRDVTVYELAEALMARGIPFVFATGYDAARIPERFEAVPKLLKPFEMGALTAALEALAARG</sequence>
<dbReference type="GO" id="GO:0032993">
    <property type="term" value="C:protein-DNA complex"/>
    <property type="evidence" value="ECO:0007669"/>
    <property type="project" value="TreeGrafter"/>
</dbReference>
<dbReference type="PROSITE" id="PS50110">
    <property type="entry name" value="RESPONSE_REGULATORY"/>
    <property type="match status" value="1"/>
</dbReference>
<dbReference type="GO" id="GO:0006355">
    <property type="term" value="P:regulation of DNA-templated transcription"/>
    <property type="evidence" value="ECO:0007669"/>
    <property type="project" value="TreeGrafter"/>
</dbReference>
<dbReference type="GO" id="GO:0000156">
    <property type="term" value="F:phosphorelay response regulator activity"/>
    <property type="evidence" value="ECO:0007669"/>
    <property type="project" value="TreeGrafter"/>
</dbReference>
<evidence type="ECO:0000256" key="2">
    <source>
        <dbReference type="ARBA" id="ARBA00023012"/>
    </source>
</evidence>
<gene>
    <name evidence="6" type="ORF">FJM51_08025</name>
</gene>
<dbReference type="GO" id="GO:0005829">
    <property type="term" value="C:cytosol"/>
    <property type="evidence" value="ECO:0007669"/>
    <property type="project" value="TreeGrafter"/>
</dbReference>
<comment type="caution">
    <text evidence="6">The sequence shown here is derived from an EMBL/GenBank/DDBJ whole genome shotgun (WGS) entry which is preliminary data.</text>
</comment>
<evidence type="ECO:0000256" key="3">
    <source>
        <dbReference type="ARBA" id="ARBA00023125"/>
    </source>
</evidence>
<evidence type="ECO:0000313" key="7">
    <source>
        <dbReference type="Proteomes" id="UP000319255"/>
    </source>
</evidence>
<name>A0A501WXF5_9RHOB</name>
<dbReference type="Pfam" id="PF00072">
    <property type="entry name" value="Response_reg"/>
    <property type="match status" value="1"/>
</dbReference>
<keyword evidence="7" id="KW-1185">Reference proteome</keyword>
<dbReference type="EMBL" id="VFRP01000006">
    <property type="protein sequence ID" value="TPE51641.1"/>
    <property type="molecule type" value="Genomic_DNA"/>
</dbReference>
<dbReference type="Gene3D" id="3.40.50.2300">
    <property type="match status" value="1"/>
</dbReference>
<dbReference type="SMART" id="SM00448">
    <property type="entry name" value="REC"/>
    <property type="match status" value="1"/>
</dbReference>
<dbReference type="InterPro" id="IPR001789">
    <property type="entry name" value="Sig_transdc_resp-reg_receiver"/>
</dbReference>
<evidence type="ECO:0000256" key="1">
    <source>
        <dbReference type="ARBA" id="ARBA00022553"/>
    </source>
</evidence>
<feature type="domain" description="Response regulatory" evidence="5">
    <location>
        <begin position="9"/>
        <end position="120"/>
    </location>
</feature>
<keyword evidence="3" id="KW-0238">DNA-binding</keyword>
<dbReference type="SUPFAM" id="SSF52172">
    <property type="entry name" value="CheY-like"/>
    <property type="match status" value="1"/>
</dbReference>
<evidence type="ECO:0000256" key="4">
    <source>
        <dbReference type="PROSITE-ProRule" id="PRU00169"/>
    </source>
</evidence>
<dbReference type="PANTHER" id="PTHR48111">
    <property type="entry name" value="REGULATOR OF RPOS"/>
    <property type="match status" value="1"/>
</dbReference>
<keyword evidence="1 4" id="KW-0597">Phosphoprotein</keyword>
<keyword evidence="2" id="KW-0902">Two-component regulatory system</keyword>
<evidence type="ECO:0000313" key="6">
    <source>
        <dbReference type="EMBL" id="TPE51641.1"/>
    </source>
</evidence>
<dbReference type="OrthoDB" id="582170at2"/>
<dbReference type="Proteomes" id="UP000319255">
    <property type="component" value="Unassembled WGS sequence"/>
</dbReference>
<dbReference type="RefSeq" id="WP_140453615.1">
    <property type="nucleotide sequence ID" value="NZ_VFRP01000006.1"/>
</dbReference>
<dbReference type="PANTHER" id="PTHR48111:SF40">
    <property type="entry name" value="PHOSPHATE REGULON TRANSCRIPTIONAL REGULATORY PROTEIN PHOB"/>
    <property type="match status" value="1"/>
</dbReference>
<organism evidence="6 7">
    <name type="scientific">Amaricoccus solimangrovi</name>
    <dbReference type="NCBI Taxonomy" id="2589815"/>
    <lineage>
        <taxon>Bacteria</taxon>
        <taxon>Pseudomonadati</taxon>
        <taxon>Pseudomonadota</taxon>
        <taxon>Alphaproteobacteria</taxon>
        <taxon>Rhodobacterales</taxon>
        <taxon>Paracoccaceae</taxon>
        <taxon>Amaricoccus</taxon>
    </lineage>
</organism>
<dbReference type="InterPro" id="IPR039420">
    <property type="entry name" value="WalR-like"/>
</dbReference>
<evidence type="ECO:0000259" key="5">
    <source>
        <dbReference type="PROSITE" id="PS50110"/>
    </source>
</evidence>
<dbReference type="GO" id="GO:0000976">
    <property type="term" value="F:transcription cis-regulatory region binding"/>
    <property type="evidence" value="ECO:0007669"/>
    <property type="project" value="TreeGrafter"/>
</dbReference>
<dbReference type="InterPro" id="IPR011006">
    <property type="entry name" value="CheY-like_superfamily"/>
</dbReference>
<proteinExistence type="predicted"/>
<reference evidence="6 7" key="1">
    <citation type="submission" date="2019-06" db="EMBL/GenBank/DDBJ databases">
        <title>A novel bacterium of genus Amaricoccus, isolated from marine sediment.</title>
        <authorList>
            <person name="Huang H."/>
            <person name="Mo K."/>
            <person name="Hu Y."/>
        </authorList>
    </citation>
    <scope>NUCLEOTIDE SEQUENCE [LARGE SCALE GENOMIC DNA]</scope>
    <source>
        <strain evidence="6 7">HB172011</strain>
    </source>
</reference>
<protein>
    <submittedName>
        <fullName evidence="6">Response regulator</fullName>
    </submittedName>
</protein>
<accession>A0A501WXF5</accession>